<feature type="binding site" evidence="10">
    <location>
        <position position="140"/>
    </location>
    <ligand>
        <name>4-amino-2-methyl-5-(diphosphooxymethyl)pyrimidine</name>
        <dbReference type="ChEBI" id="CHEBI:57841"/>
    </ligand>
</feature>
<dbReference type="FunFam" id="3.20.20.70:FF:000096">
    <property type="entry name" value="Thiamine-phosphate synthase"/>
    <property type="match status" value="1"/>
</dbReference>
<comment type="catalytic activity">
    <reaction evidence="8 10 11">
        <text>2-(2-carboxy-4-methylthiazol-5-yl)ethyl phosphate + 4-amino-2-methyl-5-(diphosphooxymethyl)pyrimidine + 2 H(+) = thiamine phosphate + CO2 + diphosphate</text>
        <dbReference type="Rhea" id="RHEA:47848"/>
        <dbReference type="ChEBI" id="CHEBI:15378"/>
        <dbReference type="ChEBI" id="CHEBI:16526"/>
        <dbReference type="ChEBI" id="CHEBI:33019"/>
        <dbReference type="ChEBI" id="CHEBI:37575"/>
        <dbReference type="ChEBI" id="CHEBI:57841"/>
        <dbReference type="ChEBI" id="CHEBI:62890"/>
        <dbReference type="EC" id="2.5.1.3"/>
    </reaction>
</comment>
<evidence type="ECO:0000256" key="10">
    <source>
        <dbReference type="HAMAP-Rule" id="MF_00097"/>
    </source>
</evidence>
<sequence length="217" mass="23872">MNIIQFPYRLYLVTDEALCLGRDFYWVVEEALKGGVDIVQIREKSLPFTEFVTKAEKLKTICDKYRVPLIVNDSVEVAKLVDAHGLHVGQEDANLGHAQEVIGPNKILGLSLERMEDLGKPSSEKAWYYGISPIYATPTKSDTKTEWGLHGLAQVRKATTKPLVAIGRVSLENAASIISHGADSLAVVSGICSAPSPAHAAEAYRKKIEEGLKEQLW</sequence>
<accession>A0A8J3D0I9</accession>
<comment type="pathway">
    <text evidence="2 10 12">Cofactor biosynthesis; thiamine diphosphate biosynthesis; thiamine phosphate from 4-amino-2-methyl-5-diphosphomethylpyrimidine and 4-methyl-5-(2-phosphoethyl)-thiazole: step 1/1.</text>
</comment>
<dbReference type="NCBIfam" id="TIGR00693">
    <property type="entry name" value="thiE"/>
    <property type="match status" value="1"/>
</dbReference>
<evidence type="ECO:0000259" key="13">
    <source>
        <dbReference type="Pfam" id="PF02581"/>
    </source>
</evidence>
<dbReference type="Gene3D" id="3.20.20.70">
    <property type="entry name" value="Aldolase class I"/>
    <property type="match status" value="1"/>
</dbReference>
<dbReference type="GO" id="GO:0000287">
    <property type="term" value="F:magnesium ion binding"/>
    <property type="evidence" value="ECO:0007669"/>
    <property type="project" value="UniProtKB-UniRule"/>
</dbReference>
<dbReference type="Pfam" id="PF02581">
    <property type="entry name" value="TMP-TENI"/>
    <property type="match status" value="1"/>
</dbReference>
<evidence type="ECO:0000313" key="14">
    <source>
        <dbReference type="EMBL" id="GHB46086.1"/>
    </source>
</evidence>
<reference evidence="14" key="1">
    <citation type="journal article" date="2014" name="Int. J. Syst. Evol. Microbiol.">
        <title>Complete genome sequence of Corynebacterium casei LMG S-19264T (=DSM 44701T), isolated from a smear-ripened cheese.</title>
        <authorList>
            <consortium name="US DOE Joint Genome Institute (JGI-PGF)"/>
            <person name="Walter F."/>
            <person name="Albersmeier A."/>
            <person name="Kalinowski J."/>
            <person name="Ruckert C."/>
        </authorList>
    </citation>
    <scope>NUCLEOTIDE SEQUENCE</scope>
    <source>
        <strain evidence="14">KCTC 23224</strain>
    </source>
</reference>
<dbReference type="InterPro" id="IPR022998">
    <property type="entry name" value="ThiamineP_synth_TenI"/>
</dbReference>
<dbReference type="CDD" id="cd00564">
    <property type="entry name" value="TMP_TenI"/>
    <property type="match status" value="1"/>
</dbReference>
<dbReference type="InterPro" id="IPR036206">
    <property type="entry name" value="ThiamineP_synth_sf"/>
</dbReference>
<dbReference type="GO" id="GO:0009228">
    <property type="term" value="P:thiamine biosynthetic process"/>
    <property type="evidence" value="ECO:0007669"/>
    <property type="project" value="UniProtKB-KW"/>
</dbReference>
<dbReference type="GO" id="GO:0004789">
    <property type="term" value="F:thiamine-phosphate diphosphorylase activity"/>
    <property type="evidence" value="ECO:0007669"/>
    <property type="project" value="UniProtKB-UniRule"/>
</dbReference>
<keyword evidence="15" id="KW-1185">Reference proteome</keyword>
<evidence type="ECO:0000256" key="1">
    <source>
        <dbReference type="ARBA" id="ARBA00003814"/>
    </source>
</evidence>
<dbReference type="GO" id="GO:0005737">
    <property type="term" value="C:cytoplasm"/>
    <property type="evidence" value="ECO:0007669"/>
    <property type="project" value="TreeGrafter"/>
</dbReference>
<gene>
    <name evidence="10 14" type="primary">thiE</name>
    <name evidence="14" type="ORF">GCM10008106_28790</name>
</gene>
<dbReference type="EMBL" id="BMYF01000019">
    <property type="protein sequence ID" value="GHB46086.1"/>
    <property type="molecule type" value="Genomic_DNA"/>
</dbReference>
<keyword evidence="5 10" id="KW-0460">Magnesium</keyword>
<evidence type="ECO:0000256" key="9">
    <source>
        <dbReference type="ARBA" id="ARBA00047883"/>
    </source>
</evidence>
<dbReference type="AlphaFoldDB" id="A0A8J3D0I9"/>
<evidence type="ECO:0000256" key="3">
    <source>
        <dbReference type="ARBA" id="ARBA00022679"/>
    </source>
</evidence>
<evidence type="ECO:0000313" key="15">
    <source>
        <dbReference type="Proteomes" id="UP000642809"/>
    </source>
</evidence>
<evidence type="ECO:0000256" key="8">
    <source>
        <dbReference type="ARBA" id="ARBA00047851"/>
    </source>
</evidence>
<comment type="catalytic activity">
    <reaction evidence="7 10 11">
        <text>4-methyl-5-(2-phosphooxyethyl)-thiazole + 4-amino-2-methyl-5-(diphosphooxymethyl)pyrimidine + H(+) = thiamine phosphate + diphosphate</text>
        <dbReference type="Rhea" id="RHEA:22328"/>
        <dbReference type="ChEBI" id="CHEBI:15378"/>
        <dbReference type="ChEBI" id="CHEBI:33019"/>
        <dbReference type="ChEBI" id="CHEBI:37575"/>
        <dbReference type="ChEBI" id="CHEBI:57841"/>
        <dbReference type="ChEBI" id="CHEBI:58296"/>
        <dbReference type="EC" id="2.5.1.3"/>
    </reaction>
</comment>
<feature type="binding site" evidence="10">
    <location>
        <position position="92"/>
    </location>
    <ligand>
        <name>Mg(2+)</name>
        <dbReference type="ChEBI" id="CHEBI:18420"/>
    </ligand>
</feature>
<feature type="domain" description="Thiamine phosphate synthase/TenI" evidence="13">
    <location>
        <begin position="10"/>
        <end position="191"/>
    </location>
</feature>
<protein>
    <recommendedName>
        <fullName evidence="10">Thiamine-phosphate synthase</fullName>
        <shortName evidence="10">TP synthase</shortName>
        <shortName evidence="10">TPS</shortName>
        <ecNumber evidence="10">2.5.1.3</ecNumber>
    </recommendedName>
    <alternativeName>
        <fullName evidence="10">Thiamine-phosphate pyrophosphorylase</fullName>
        <shortName evidence="10">TMP pyrophosphorylase</shortName>
        <shortName evidence="10">TMP-PPase</shortName>
    </alternativeName>
</protein>
<evidence type="ECO:0000256" key="4">
    <source>
        <dbReference type="ARBA" id="ARBA00022723"/>
    </source>
</evidence>
<dbReference type="PANTHER" id="PTHR20857">
    <property type="entry name" value="THIAMINE-PHOSPHATE PYROPHOSPHORYLASE"/>
    <property type="match status" value="1"/>
</dbReference>
<comment type="catalytic activity">
    <reaction evidence="9 10 11">
        <text>2-[(2R,5Z)-2-carboxy-4-methylthiazol-5(2H)-ylidene]ethyl phosphate + 4-amino-2-methyl-5-(diphosphooxymethyl)pyrimidine + 2 H(+) = thiamine phosphate + CO2 + diphosphate</text>
        <dbReference type="Rhea" id="RHEA:47844"/>
        <dbReference type="ChEBI" id="CHEBI:15378"/>
        <dbReference type="ChEBI" id="CHEBI:16526"/>
        <dbReference type="ChEBI" id="CHEBI:33019"/>
        <dbReference type="ChEBI" id="CHEBI:37575"/>
        <dbReference type="ChEBI" id="CHEBI:57841"/>
        <dbReference type="ChEBI" id="CHEBI:62899"/>
        <dbReference type="EC" id="2.5.1.3"/>
    </reaction>
</comment>
<feature type="binding site" evidence="10">
    <location>
        <position position="111"/>
    </location>
    <ligand>
        <name>4-amino-2-methyl-5-(diphosphooxymethyl)pyrimidine</name>
        <dbReference type="ChEBI" id="CHEBI:57841"/>
    </ligand>
</feature>
<dbReference type="InterPro" id="IPR034291">
    <property type="entry name" value="TMP_synthase"/>
</dbReference>
<dbReference type="UniPathway" id="UPA00060">
    <property type="reaction ID" value="UER00141"/>
</dbReference>
<comment type="cofactor">
    <cofactor evidence="10">
        <name>Mg(2+)</name>
        <dbReference type="ChEBI" id="CHEBI:18420"/>
    </cofactor>
    <text evidence="10">Binds 1 Mg(2+) ion per subunit.</text>
</comment>
<dbReference type="Proteomes" id="UP000642809">
    <property type="component" value="Unassembled WGS sequence"/>
</dbReference>
<keyword evidence="6 10" id="KW-0784">Thiamine biosynthesis</keyword>
<keyword evidence="4 10" id="KW-0479">Metal-binding</keyword>
<comment type="function">
    <text evidence="1 10">Condenses 4-methyl-5-(beta-hydroxyethyl)thiazole monophosphate (THZ-P) and 2-methyl-4-amino-5-hydroxymethyl pyrimidine pyrophosphate (HMP-PP) to form thiamine monophosphate (TMP).</text>
</comment>
<comment type="similarity">
    <text evidence="10 11">Belongs to the thiamine-phosphate synthase family.</text>
</comment>
<comment type="caution">
    <text evidence="14">The sequence shown here is derived from an EMBL/GenBank/DDBJ whole genome shotgun (WGS) entry which is preliminary data.</text>
</comment>
<evidence type="ECO:0000256" key="2">
    <source>
        <dbReference type="ARBA" id="ARBA00005165"/>
    </source>
</evidence>
<dbReference type="PANTHER" id="PTHR20857:SF23">
    <property type="entry name" value="THIAMINE BIOSYNTHETIC BIFUNCTIONAL ENZYME"/>
    <property type="match status" value="1"/>
</dbReference>
<name>A0A8J3D0I9_9BACT</name>
<evidence type="ECO:0000256" key="6">
    <source>
        <dbReference type="ARBA" id="ARBA00022977"/>
    </source>
</evidence>
<feature type="binding site" evidence="10">
    <location>
        <begin position="40"/>
        <end position="44"/>
    </location>
    <ligand>
        <name>4-amino-2-methyl-5-(diphosphooxymethyl)pyrimidine</name>
        <dbReference type="ChEBI" id="CHEBI:57841"/>
    </ligand>
</feature>
<organism evidence="14 15">
    <name type="scientific">Mongoliitalea lutea</name>
    <dbReference type="NCBI Taxonomy" id="849756"/>
    <lineage>
        <taxon>Bacteria</taxon>
        <taxon>Pseudomonadati</taxon>
        <taxon>Bacteroidota</taxon>
        <taxon>Cytophagia</taxon>
        <taxon>Cytophagales</taxon>
        <taxon>Cyclobacteriaceae</taxon>
        <taxon>Mongoliitalea</taxon>
    </lineage>
</organism>
<evidence type="ECO:0000256" key="12">
    <source>
        <dbReference type="RuleBase" id="RU004253"/>
    </source>
</evidence>
<dbReference type="RefSeq" id="WP_189584094.1">
    <property type="nucleotide sequence ID" value="NZ_BMYF01000019.1"/>
</dbReference>
<dbReference type="SUPFAM" id="SSF51391">
    <property type="entry name" value="Thiamin phosphate synthase"/>
    <property type="match status" value="1"/>
</dbReference>
<feature type="binding site" evidence="10">
    <location>
        <position position="73"/>
    </location>
    <ligand>
        <name>Mg(2+)</name>
        <dbReference type="ChEBI" id="CHEBI:18420"/>
    </ligand>
</feature>
<feature type="binding site" evidence="10">
    <location>
        <position position="72"/>
    </location>
    <ligand>
        <name>4-amino-2-methyl-5-(diphosphooxymethyl)pyrimidine</name>
        <dbReference type="ChEBI" id="CHEBI:57841"/>
    </ligand>
</feature>
<proteinExistence type="inferred from homology"/>
<feature type="binding site" evidence="10">
    <location>
        <begin position="137"/>
        <end position="139"/>
    </location>
    <ligand>
        <name>2-[(2R,5Z)-2-carboxy-4-methylthiazol-5(2H)-ylidene]ethyl phosphate</name>
        <dbReference type="ChEBI" id="CHEBI:62899"/>
    </ligand>
</feature>
<evidence type="ECO:0000256" key="11">
    <source>
        <dbReference type="RuleBase" id="RU003826"/>
    </source>
</evidence>
<evidence type="ECO:0000256" key="5">
    <source>
        <dbReference type="ARBA" id="ARBA00022842"/>
    </source>
</evidence>
<dbReference type="HAMAP" id="MF_00097">
    <property type="entry name" value="TMP_synthase"/>
    <property type="match status" value="1"/>
</dbReference>
<dbReference type="InterPro" id="IPR013785">
    <property type="entry name" value="Aldolase_TIM"/>
</dbReference>
<dbReference type="GO" id="GO:0009229">
    <property type="term" value="P:thiamine diphosphate biosynthetic process"/>
    <property type="evidence" value="ECO:0007669"/>
    <property type="project" value="UniProtKB-UniRule"/>
</dbReference>
<comment type="caution">
    <text evidence="10">Lacks conserved residue(s) required for the propagation of feature annotation.</text>
</comment>
<dbReference type="EC" id="2.5.1.3" evidence="10"/>
<reference evidence="14" key="2">
    <citation type="submission" date="2020-09" db="EMBL/GenBank/DDBJ databases">
        <authorList>
            <person name="Sun Q."/>
            <person name="Kim S."/>
        </authorList>
    </citation>
    <scope>NUCLEOTIDE SEQUENCE</scope>
    <source>
        <strain evidence="14">KCTC 23224</strain>
    </source>
</reference>
<keyword evidence="3 10" id="KW-0808">Transferase</keyword>
<feature type="binding site" evidence="10">
    <location>
        <begin position="188"/>
        <end position="189"/>
    </location>
    <ligand>
        <name>2-[(2R,5Z)-2-carboxy-4-methylthiazol-5(2H)-ylidene]ethyl phosphate</name>
        <dbReference type="ChEBI" id="CHEBI:62899"/>
    </ligand>
</feature>
<evidence type="ECO:0000256" key="7">
    <source>
        <dbReference type="ARBA" id="ARBA00047334"/>
    </source>
</evidence>